<keyword evidence="4 8" id="KW-0547">Nucleotide-binding</keyword>
<keyword evidence="5 8" id="KW-0093">Biotin biosynthesis</keyword>
<feature type="binding site" evidence="8">
    <location>
        <begin position="115"/>
        <end position="118"/>
    </location>
    <ligand>
        <name>ATP</name>
        <dbReference type="ChEBI" id="CHEBI:30616"/>
    </ligand>
</feature>
<evidence type="ECO:0000313" key="10">
    <source>
        <dbReference type="Proteomes" id="UP000244906"/>
    </source>
</evidence>
<dbReference type="SUPFAM" id="SSF52540">
    <property type="entry name" value="P-loop containing nucleoside triphosphate hydrolases"/>
    <property type="match status" value="1"/>
</dbReference>
<evidence type="ECO:0000256" key="2">
    <source>
        <dbReference type="ARBA" id="ARBA00022598"/>
    </source>
</evidence>
<keyword evidence="10" id="KW-1185">Reference proteome</keyword>
<dbReference type="Pfam" id="PF13500">
    <property type="entry name" value="AAA_26"/>
    <property type="match status" value="1"/>
</dbReference>
<dbReference type="Proteomes" id="UP000244906">
    <property type="component" value="Unassembled WGS sequence"/>
</dbReference>
<dbReference type="InterPro" id="IPR004472">
    <property type="entry name" value="DTB_synth_BioD"/>
</dbReference>
<comment type="subunit">
    <text evidence="8">Homodimer.</text>
</comment>
<dbReference type="GO" id="GO:0005524">
    <property type="term" value="F:ATP binding"/>
    <property type="evidence" value="ECO:0007669"/>
    <property type="project" value="UniProtKB-UniRule"/>
</dbReference>
<gene>
    <name evidence="8 9" type="primary">bioD</name>
    <name evidence="9" type="ORF">DC094_21375</name>
</gene>
<feature type="binding site" evidence="8">
    <location>
        <position position="54"/>
    </location>
    <ligand>
        <name>Mg(2+)</name>
        <dbReference type="ChEBI" id="CHEBI:18420"/>
    </ligand>
</feature>
<dbReference type="EMBL" id="QDDL01000016">
    <property type="protein sequence ID" value="PVZ63461.1"/>
    <property type="molecule type" value="Genomic_DNA"/>
</dbReference>
<dbReference type="GO" id="GO:0004141">
    <property type="term" value="F:dethiobiotin synthase activity"/>
    <property type="evidence" value="ECO:0007669"/>
    <property type="project" value="UniProtKB-UniRule"/>
</dbReference>
<keyword evidence="3 8" id="KW-0479">Metal-binding</keyword>
<accession>A0A2V1GNF4</accession>
<comment type="caution">
    <text evidence="8">Lacks conserved residue(s) required for the propagation of feature annotation.</text>
</comment>
<proteinExistence type="inferred from homology"/>
<evidence type="ECO:0000256" key="1">
    <source>
        <dbReference type="ARBA" id="ARBA00022490"/>
    </source>
</evidence>
<organism evidence="9 10">
    <name type="scientific">Pelagibaculum spongiae</name>
    <dbReference type="NCBI Taxonomy" id="2080658"/>
    <lineage>
        <taxon>Bacteria</taxon>
        <taxon>Pseudomonadati</taxon>
        <taxon>Pseudomonadota</taxon>
        <taxon>Gammaproteobacteria</taxon>
        <taxon>Oceanospirillales</taxon>
        <taxon>Pelagibaculum</taxon>
    </lineage>
</organism>
<reference evidence="9 10" key="1">
    <citation type="submission" date="2018-04" db="EMBL/GenBank/DDBJ databases">
        <title>Thalassorhabdus spongiae gen. nov., sp. nov., isolated from a marine sponge in South-West Iceland.</title>
        <authorList>
            <person name="Knobloch S."/>
            <person name="Daussin A."/>
            <person name="Johannsson R."/>
            <person name="Marteinsson V.T."/>
        </authorList>
    </citation>
    <scope>NUCLEOTIDE SEQUENCE [LARGE SCALE GENOMIC DNA]</scope>
    <source>
        <strain evidence="9 10">Hp12</strain>
    </source>
</reference>
<sequence length="220" mass="23656">MQGLFITGTDTGVGKTLVSCSLLEYFNQRGHSTLGLKPVAAGCDSTAQGLRNEDAVAMMQSSSVKLPYADINPYAFEPAIAPHLAAEDAGVCLDAEVLSQYCHSMESRADKLIIEGAGGWKVPLNTHEGFDNLARKLEISVVLVVGIKLGCINHALLTVEAISFSGLKLEGWVANCCDPDAERVAENILTLEQKIAEPKLATLPFCETPLPKEMVQYFCL</sequence>
<dbReference type="GO" id="GO:0042803">
    <property type="term" value="F:protein homodimerization activity"/>
    <property type="evidence" value="ECO:0007669"/>
    <property type="project" value="UniProtKB-ARBA"/>
</dbReference>
<dbReference type="HAMAP" id="MF_00336">
    <property type="entry name" value="BioD"/>
    <property type="match status" value="1"/>
</dbReference>
<evidence type="ECO:0000256" key="4">
    <source>
        <dbReference type="ARBA" id="ARBA00022741"/>
    </source>
</evidence>
<dbReference type="GO" id="GO:0005829">
    <property type="term" value="C:cytosol"/>
    <property type="evidence" value="ECO:0007669"/>
    <property type="project" value="TreeGrafter"/>
</dbReference>
<comment type="catalytic activity">
    <reaction evidence="8">
        <text>(7R,8S)-7,8-diammoniononanoate + CO2 + ATP = (4R,5S)-dethiobiotin + ADP + phosphate + 3 H(+)</text>
        <dbReference type="Rhea" id="RHEA:15805"/>
        <dbReference type="ChEBI" id="CHEBI:15378"/>
        <dbReference type="ChEBI" id="CHEBI:16526"/>
        <dbReference type="ChEBI" id="CHEBI:30616"/>
        <dbReference type="ChEBI" id="CHEBI:43474"/>
        <dbReference type="ChEBI" id="CHEBI:149469"/>
        <dbReference type="ChEBI" id="CHEBI:149473"/>
        <dbReference type="ChEBI" id="CHEBI:456216"/>
        <dbReference type="EC" id="6.3.3.3"/>
    </reaction>
</comment>
<dbReference type="PANTHER" id="PTHR43210:SF5">
    <property type="entry name" value="DETHIOBIOTIN SYNTHETASE"/>
    <property type="match status" value="1"/>
</dbReference>
<dbReference type="OrthoDB" id="9802097at2"/>
<keyword evidence="2 8" id="KW-0436">Ligase</keyword>
<protein>
    <recommendedName>
        <fullName evidence="8">ATP-dependent dethiobiotin synthetase BioD</fullName>
        <ecNumber evidence="8">6.3.3.3</ecNumber>
    </recommendedName>
    <alternativeName>
        <fullName evidence="8">DTB synthetase</fullName>
        <shortName evidence="8">DTBS</shortName>
    </alternativeName>
    <alternativeName>
        <fullName evidence="8">Dethiobiotin synthase</fullName>
    </alternativeName>
</protein>
<dbReference type="FunFam" id="3.40.50.300:FF:000292">
    <property type="entry name" value="ATP-dependent dethiobiotin synthetase BioD"/>
    <property type="match status" value="1"/>
</dbReference>
<feature type="active site" evidence="8">
    <location>
        <position position="37"/>
    </location>
</feature>
<evidence type="ECO:0000256" key="7">
    <source>
        <dbReference type="ARBA" id="ARBA00022842"/>
    </source>
</evidence>
<evidence type="ECO:0000313" key="9">
    <source>
        <dbReference type="EMBL" id="PVZ63461.1"/>
    </source>
</evidence>
<feature type="binding site" evidence="8">
    <location>
        <position position="54"/>
    </location>
    <ligand>
        <name>ATP</name>
        <dbReference type="ChEBI" id="CHEBI:30616"/>
    </ligand>
</feature>
<keyword evidence="1 8" id="KW-0963">Cytoplasm</keyword>
<evidence type="ECO:0000256" key="8">
    <source>
        <dbReference type="HAMAP-Rule" id="MF_00336"/>
    </source>
</evidence>
<dbReference type="GO" id="GO:0009102">
    <property type="term" value="P:biotin biosynthetic process"/>
    <property type="evidence" value="ECO:0007669"/>
    <property type="project" value="UniProtKB-UniRule"/>
</dbReference>
<dbReference type="CDD" id="cd03109">
    <property type="entry name" value="DTBS"/>
    <property type="match status" value="1"/>
</dbReference>
<comment type="subcellular location">
    <subcellularLocation>
        <location evidence="8">Cytoplasm</location>
    </subcellularLocation>
</comment>
<dbReference type="NCBIfam" id="TIGR00347">
    <property type="entry name" value="bioD"/>
    <property type="match status" value="1"/>
</dbReference>
<keyword evidence="6 8" id="KW-0067">ATP-binding</keyword>
<evidence type="ECO:0000256" key="5">
    <source>
        <dbReference type="ARBA" id="ARBA00022756"/>
    </source>
</evidence>
<keyword evidence="7 8" id="KW-0460">Magnesium</keyword>
<dbReference type="InterPro" id="IPR027417">
    <property type="entry name" value="P-loop_NTPase"/>
</dbReference>
<feature type="binding site" evidence="8">
    <location>
        <begin position="12"/>
        <end position="17"/>
    </location>
    <ligand>
        <name>ATP</name>
        <dbReference type="ChEBI" id="CHEBI:30616"/>
    </ligand>
</feature>
<feature type="binding site" evidence="8">
    <location>
        <position position="16"/>
    </location>
    <ligand>
        <name>Mg(2+)</name>
        <dbReference type="ChEBI" id="CHEBI:18420"/>
    </ligand>
</feature>
<comment type="cofactor">
    <cofactor evidence="8">
        <name>Mg(2+)</name>
        <dbReference type="ChEBI" id="CHEBI:18420"/>
    </cofactor>
</comment>
<comment type="similarity">
    <text evidence="8">Belongs to the dethiobiotin synthetase family.</text>
</comment>
<comment type="caution">
    <text evidence="9">The sequence shown here is derived from an EMBL/GenBank/DDBJ whole genome shotgun (WGS) entry which is preliminary data.</text>
</comment>
<dbReference type="PANTHER" id="PTHR43210">
    <property type="entry name" value="DETHIOBIOTIN SYNTHETASE"/>
    <property type="match status" value="1"/>
</dbReference>
<dbReference type="UniPathway" id="UPA00078">
    <property type="reaction ID" value="UER00161"/>
</dbReference>
<dbReference type="AlphaFoldDB" id="A0A2V1GNF4"/>
<dbReference type="RefSeq" id="WP_116689155.1">
    <property type="nucleotide sequence ID" value="NZ_CAWNYD010000016.1"/>
</dbReference>
<comment type="pathway">
    <text evidence="8">Cofactor biosynthesis; biotin biosynthesis; biotin from 7,8-diaminononanoate: step 1/2.</text>
</comment>
<dbReference type="PIRSF" id="PIRSF006755">
    <property type="entry name" value="DTB_synth"/>
    <property type="match status" value="1"/>
</dbReference>
<feature type="binding site" evidence="8">
    <location>
        <begin position="175"/>
        <end position="176"/>
    </location>
    <ligand>
        <name>ATP</name>
        <dbReference type="ChEBI" id="CHEBI:30616"/>
    </ligand>
</feature>
<dbReference type="EC" id="6.3.3.3" evidence="8"/>
<name>A0A2V1GNF4_9GAMM</name>
<evidence type="ECO:0000256" key="3">
    <source>
        <dbReference type="ARBA" id="ARBA00022723"/>
    </source>
</evidence>
<evidence type="ECO:0000256" key="6">
    <source>
        <dbReference type="ARBA" id="ARBA00022840"/>
    </source>
</evidence>
<dbReference type="GO" id="GO:0000287">
    <property type="term" value="F:magnesium ion binding"/>
    <property type="evidence" value="ECO:0007669"/>
    <property type="project" value="UniProtKB-UniRule"/>
</dbReference>
<dbReference type="Gene3D" id="3.40.50.300">
    <property type="entry name" value="P-loop containing nucleotide triphosphate hydrolases"/>
    <property type="match status" value="1"/>
</dbReference>
<comment type="function">
    <text evidence="8">Catalyzes a mechanistically unusual reaction, the ATP-dependent insertion of CO2 between the N7 and N8 nitrogen atoms of 7,8-diaminopelargonic acid (DAPA, also called 7,8-diammoniononanoate) to form a ureido ring.</text>
</comment>
<feature type="binding site" evidence="8">
    <location>
        <position position="115"/>
    </location>
    <ligand>
        <name>Mg(2+)</name>
        <dbReference type="ChEBI" id="CHEBI:18420"/>
    </ligand>
</feature>